<dbReference type="EMBL" id="QQXK01000019">
    <property type="protein sequence ID" value="RII41906.1"/>
    <property type="molecule type" value="Genomic_DNA"/>
</dbReference>
<dbReference type="GO" id="GO:0005737">
    <property type="term" value="C:cytoplasm"/>
    <property type="evidence" value="ECO:0007669"/>
    <property type="project" value="TreeGrafter"/>
</dbReference>
<protein>
    <recommendedName>
        <fullName evidence="4">Methyltransferase</fullName>
        <ecNumber evidence="4">2.1.1.-</ecNumber>
    </recommendedName>
</protein>
<evidence type="ECO:0000313" key="7">
    <source>
        <dbReference type="EMBL" id="RII41906.1"/>
    </source>
</evidence>
<dbReference type="InterPro" id="IPR002052">
    <property type="entry name" value="DNA_methylase_N6_adenine_CS"/>
</dbReference>
<dbReference type="Pfam" id="PF01555">
    <property type="entry name" value="N6_N4_Mtase"/>
    <property type="match status" value="1"/>
</dbReference>
<proteinExistence type="inferred from homology"/>
<dbReference type="SUPFAM" id="SSF53335">
    <property type="entry name" value="S-adenosyl-L-methionine-dependent methyltransferases"/>
    <property type="match status" value="1"/>
</dbReference>
<keyword evidence="8" id="KW-1185">Reference proteome</keyword>
<dbReference type="EC" id="2.1.1.-" evidence="4"/>
<comment type="caution">
    <text evidence="7">The sequence shown here is derived from an EMBL/GenBank/DDBJ whole genome shotgun (WGS) entry which is preliminary data.</text>
</comment>
<reference evidence="7 8" key="1">
    <citation type="submission" date="2018-07" db="EMBL/GenBank/DDBJ databases">
        <title>Arthrobacter sp. nov., isolated from raw cow's milk with high bacterial count.</title>
        <authorList>
            <person name="Hahne J."/>
            <person name="Isele D."/>
            <person name="Lipski A."/>
        </authorList>
    </citation>
    <scope>NUCLEOTIDE SEQUENCE [LARGE SCALE GENOMIC DNA]</scope>
    <source>
        <strain evidence="7 8">JZ R-35</strain>
    </source>
</reference>
<keyword evidence="3 7" id="KW-0808">Transferase</keyword>
<organism evidence="7 8">
    <name type="scientific">Galactobacter valiniphilus</name>
    <dbReference type="NCBI Taxonomy" id="2676122"/>
    <lineage>
        <taxon>Bacteria</taxon>
        <taxon>Bacillati</taxon>
        <taxon>Actinomycetota</taxon>
        <taxon>Actinomycetes</taxon>
        <taxon>Micrococcales</taxon>
        <taxon>Micrococcaceae</taxon>
        <taxon>Galactobacter</taxon>
    </lineage>
</organism>
<comment type="similarity">
    <text evidence="1 4">Belongs to the N(4)/N(6)-methyltransferase family.</text>
</comment>
<gene>
    <name evidence="7" type="ORF">DWB68_10290</name>
</gene>
<dbReference type="InterPro" id="IPR029063">
    <property type="entry name" value="SAM-dependent_MTases_sf"/>
</dbReference>
<evidence type="ECO:0000259" key="6">
    <source>
        <dbReference type="Pfam" id="PF01555"/>
    </source>
</evidence>
<dbReference type="GO" id="GO:0003677">
    <property type="term" value="F:DNA binding"/>
    <property type="evidence" value="ECO:0007669"/>
    <property type="project" value="InterPro"/>
</dbReference>
<dbReference type="PRINTS" id="PR00508">
    <property type="entry name" value="S21N4MTFRASE"/>
</dbReference>
<evidence type="ECO:0000256" key="4">
    <source>
        <dbReference type="RuleBase" id="RU362026"/>
    </source>
</evidence>
<evidence type="ECO:0000256" key="1">
    <source>
        <dbReference type="ARBA" id="ARBA00006594"/>
    </source>
</evidence>
<dbReference type="Proteomes" id="UP000265419">
    <property type="component" value="Unassembled WGS sequence"/>
</dbReference>
<dbReference type="GO" id="GO:0032259">
    <property type="term" value="P:methylation"/>
    <property type="evidence" value="ECO:0007669"/>
    <property type="project" value="UniProtKB-KW"/>
</dbReference>
<dbReference type="InterPro" id="IPR001091">
    <property type="entry name" value="RM_Methyltransferase"/>
</dbReference>
<sequence length="245" mass="26941">MSIYYRDEHVTLHHGDFREAIGNMTADAIVTDPPYGETSLDWDVWPTGWVESMTAIANSMWCFGSMRMFLDHAADFSGWKLSQDIVWEKHNGSGFATDRFKRVHEHALHWYRGDWAGVRHETPRVAGGSGTKSVRRNPPPTHTGKIGASAYVDDGLRLQRSVLRAQSVRGGIHPTEKPVGILEPLIAYACPPGGLVFDPFAGSGSTLAAAKNLGRRAIGYEIREEQCETTAKRLSQGVLPLAGLA</sequence>
<keyword evidence="2 7" id="KW-0489">Methyltransferase</keyword>
<dbReference type="PROSITE" id="PS00092">
    <property type="entry name" value="N6_MTASE"/>
    <property type="match status" value="1"/>
</dbReference>
<evidence type="ECO:0000256" key="2">
    <source>
        <dbReference type="ARBA" id="ARBA00022603"/>
    </source>
</evidence>
<dbReference type="PANTHER" id="PTHR13370">
    <property type="entry name" value="RNA METHYLASE-RELATED"/>
    <property type="match status" value="1"/>
</dbReference>
<feature type="domain" description="DNA methylase N-4/N-6" evidence="6">
    <location>
        <begin position="27"/>
        <end position="231"/>
    </location>
</feature>
<name>A0A399JHH2_9MICC</name>
<dbReference type="InterPro" id="IPR002941">
    <property type="entry name" value="DNA_methylase_N4/N6"/>
</dbReference>
<dbReference type="GO" id="GO:0008170">
    <property type="term" value="F:N-methyltransferase activity"/>
    <property type="evidence" value="ECO:0007669"/>
    <property type="project" value="InterPro"/>
</dbReference>
<dbReference type="Gene3D" id="3.40.50.150">
    <property type="entry name" value="Vaccinia Virus protein VP39"/>
    <property type="match status" value="1"/>
</dbReference>
<dbReference type="RefSeq" id="WP_119425056.1">
    <property type="nucleotide sequence ID" value="NZ_QQXK01000019.1"/>
</dbReference>
<dbReference type="AlphaFoldDB" id="A0A399JHH2"/>
<dbReference type="PANTHER" id="PTHR13370:SF3">
    <property type="entry name" value="TRNA (GUANINE(10)-N2)-METHYLTRANSFERASE HOMOLOG"/>
    <property type="match status" value="1"/>
</dbReference>
<accession>A0A399JHH2</accession>
<evidence type="ECO:0000256" key="3">
    <source>
        <dbReference type="ARBA" id="ARBA00022679"/>
    </source>
</evidence>
<evidence type="ECO:0000256" key="5">
    <source>
        <dbReference type="SAM" id="MobiDB-lite"/>
    </source>
</evidence>
<evidence type="ECO:0000313" key="8">
    <source>
        <dbReference type="Proteomes" id="UP000265419"/>
    </source>
</evidence>
<feature type="region of interest" description="Disordered" evidence="5">
    <location>
        <begin position="122"/>
        <end position="146"/>
    </location>
</feature>